<dbReference type="Proteomes" id="UP000235371">
    <property type="component" value="Unassembled WGS sequence"/>
</dbReference>
<reference evidence="1 2" key="1">
    <citation type="submission" date="2016-04" db="EMBL/GenBank/DDBJ databases">
        <title>A degradative enzymes factory behind the ericoid mycorrhizal symbiosis.</title>
        <authorList>
            <consortium name="DOE Joint Genome Institute"/>
            <person name="Martino E."/>
            <person name="Morin E."/>
            <person name="Grelet G."/>
            <person name="Kuo A."/>
            <person name="Kohler A."/>
            <person name="Daghino S."/>
            <person name="Barry K."/>
            <person name="Choi C."/>
            <person name="Cichocki N."/>
            <person name="Clum A."/>
            <person name="Copeland A."/>
            <person name="Hainaut M."/>
            <person name="Haridas S."/>
            <person name="Labutti K."/>
            <person name="Lindquist E."/>
            <person name="Lipzen A."/>
            <person name="Khouja H.-R."/>
            <person name="Murat C."/>
            <person name="Ohm R."/>
            <person name="Olson A."/>
            <person name="Spatafora J."/>
            <person name="Veneault-Fourrey C."/>
            <person name="Henrissat B."/>
            <person name="Grigoriev I."/>
            <person name="Martin F."/>
            <person name="Perotto S."/>
        </authorList>
    </citation>
    <scope>NUCLEOTIDE SEQUENCE [LARGE SCALE GENOMIC DNA]</scope>
    <source>
        <strain evidence="1 2">E</strain>
    </source>
</reference>
<dbReference type="InParanoid" id="A0A2J6TDT0"/>
<name>A0A2J6TDT0_9HELO</name>
<organism evidence="1 2">
    <name type="scientific">Hyaloscypha bicolor E</name>
    <dbReference type="NCBI Taxonomy" id="1095630"/>
    <lineage>
        <taxon>Eukaryota</taxon>
        <taxon>Fungi</taxon>
        <taxon>Dikarya</taxon>
        <taxon>Ascomycota</taxon>
        <taxon>Pezizomycotina</taxon>
        <taxon>Leotiomycetes</taxon>
        <taxon>Helotiales</taxon>
        <taxon>Hyaloscyphaceae</taxon>
        <taxon>Hyaloscypha</taxon>
        <taxon>Hyaloscypha bicolor</taxon>
    </lineage>
</organism>
<evidence type="ECO:0000313" key="1">
    <source>
        <dbReference type="EMBL" id="PMD61186.1"/>
    </source>
</evidence>
<dbReference type="GeneID" id="36580301"/>
<protein>
    <recommendedName>
        <fullName evidence="3">Ferritin-like domain-containing protein</fullName>
    </recommendedName>
</protein>
<proteinExistence type="predicted"/>
<accession>A0A2J6TDT0</accession>
<dbReference type="AlphaFoldDB" id="A0A2J6TDT0"/>
<gene>
    <name evidence="1" type="ORF">K444DRAFT_365296</name>
</gene>
<keyword evidence="2" id="KW-1185">Reference proteome</keyword>
<evidence type="ECO:0000313" key="2">
    <source>
        <dbReference type="Proteomes" id="UP000235371"/>
    </source>
</evidence>
<dbReference type="STRING" id="1095630.A0A2J6TDT0"/>
<dbReference type="EMBL" id="KZ613786">
    <property type="protein sequence ID" value="PMD61186.1"/>
    <property type="molecule type" value="Genomic_DNA"/>
</dbReference>
<sequence length="77" mass="9224">MQGATTLLTCFHYAHQGYAPFSNPELEHMQQWTEEEKAHVRDVRLMVQQIRGCVQDPAQEFFWISQLYRPDWRPVVF</sequence>
<evidence type="ECO:0008006" key="3">
    <source>
        <dbReference type="Google" id="ProtNLM"/>
    </source>
</evidence>
<dbReference type="RefSeq" id="XP_024738090.1">
    <property type="nucleotide sequence ID" value="XM_024872220.1"/>
</dbReference>